<accession>A0ABV3F8W2</accession>
<dbReference type="RefSeq" id="WP_357979044.1">
    <property type="nucleotide sequence ID" value="NZ_JBFAIH010000008.1"/>
</dbReference>
<evidence type="ECO:0000313" key="7">
    <source>
        <dbReference type="Proteomes" id="UP001551658"/>
    </source>
</evidence>
<protein>
    <submittedName>
        <fullName evidence="6">Helix-turn-helix domain-containing protein</fullName>
    </submittedName>
</protein>
<keyword evidence="3" id="KW-0804">Transcription</keyword>
<dbReference type="InterPro" id="IPR036390">
    <property type="entry name" value="WH_DNA-bd_sf"/>
</dbReference>
<dbReference type="PROSITE" id="PS51118">
    <property type="entry name" value="HTH_HXLR"/>
    <property type="match status" value="1"/>
</dbReference>
<proteinExistence type="predicted"/>
<evidence type="ECO:0000256" key="1">
    <source>
        <dbReference type="ARBA" id="ARBA00023015"/>
    </source>
</evidence>
<sequence>MAKGQPRSGCAINAAVEVLGDAWSLIVLRDIVFGGRRHFRELLTRSDEGIASNILANRLRTLVEEGLLSRDDATRGQRATYSLTEAGIRTVPVMVALGTWGMNHRPTSPALSVRARILAESPDLVDDLIDELREIHLGIPRPAPERPLASERLQRAFEAATEKAGAWPSGSDAPEPATSNADV</sequence>
<feature type="region of interest" description="Disordered" evidence="4">
    <location>
        <begin position="157"/>
        <end position="183"/>
    </location>
</feature>
<dbReference type="Proteomes" id="UP001551658">
    <property type="component" value="Unassembled WGS sequence"/>
</dbReference>
<keyword evidence="7" id="KW-1185">Reference proteome</keyword>
<evidence type="ECO:0000313" key="6">
    <source>
        <dbReference type="EMBL" id="MEV0364127.1"/>
    </source>
</evidence>
<dbReference type="PANTHER" id="PTHR33204">
    <property type="entry name" value="TRANSCRIPTIONAL REGULATOR, MARR FAMILY"/>
    <property type="match status" value="1"/>
</dbReference>
<evidence type="ECO:0000256" key="3">
    <source>
        <dbReference type="ARBA" id="ARBA00023163"/>
    </source>
</evidence>
<gene>
    <name evidence="6" type="ORF">AB0H72_15635</name>
</gene>
<evidence type="ECO:0000256" key="2">
    <source>
        <dbReference type="ARBA" id="ARBA00023125"/>
    </source>
</evidence>
<comment type="caution">
    <text evidence="6">The sequence shown here is derived from an EMBL/GenBank/DDBJ whole genome shotgun (WGS) entry which is preliminary data.</text>
</comment>
<dbReference type="InterPro" id="IPR002577">
    <property type="entry name" value="HTH_HxlR"/>
</dbReference>
<dbReference type="EMBL" id="JBFAIH010000008">
    <property type="protein sequence ID" value="MEV0364127.1"/>
    <property type="molecule type" value="Genomic_DNA"/>
</dbReference>
<evidence type="ECO:0000259" key="5">
    <source>
        <dbReference type="PROSITE" id="PS51118"/>
    </source>
</evidence>
<dbReference type="SUPFAM" id="SSF46785">
    <property type="entry name" value="Winged helix' DNA-binding domain"/>
    <property type="match status" value="1"/>
</dbReference>
<dbReference type="InterPro" id="IPR036388">
    <property type="entry name" value="WH-like_DNA-bd_sf"/>
</dbReference>
<dbReference type="Gene3D" id="1.10.10.10">
    <property type="entry name" value="Winged helix-like DNA-binding domain superfamily/Winged helix DNA-binding domain"/>
    <property type="match status" value="1"/>
</dbReference>
<dbReference type="PANTHER" id="PTHR33204:SF18">
    <property type="entry name" value="TRANSCRIPTIONAL REGULATORY PROTEIN"/>
    <property type="match status" value="1"/>
</dbReference>
<organism evidence="6 7">
    <name type="scientific">Nocardia fusca</name>
    <dbReference type="NCBI Taxonomy" id="941183"/>
    <lineage>
        <taxon>Bacteria</taxon>
        <taxon>Bacillati</taxon>
        <taxon>Actinomycetota</taxon>
        <taxon>Actinomycetes</taxon>
        <taxon>Mycobacteriales</taxon>
        <taxon>Nocardiaceae</taxon>
        <taxon>Nocardia</taxon>
    </lineage>
</organism>
<feature type="domain" description="HTH hxlR-type" evidence="5">
    <location>
        <begin position="10"/>
        <end position="109"/>
    </location>
</feature>
<reference evidence="6 7" key="1">
    <citation type="submission" date="2024-06" db="EMBL/GenBank/DDBJ databases">
        <title>The Natural Products Discovery Center: Release of the First 8490 Sequenced Strains for Exploring Actinobacteria Biosynthetic Diversity.</title>
        <authorList>
            <person name="Kalkreuter E."/>
            <person name="Kautsar S.A."/>
            <person name="Yang D."/>
            <person name="Bader C.D."/>
            <person name="Teijaro C.N."/>
            <person name="Fluegel L."/>
            <person name="Davis C.M."/>
            <person name="Simpson J.R."/>
            <person name="Lauterbach L."/>
            <person name="Steele A.D."/>
            <person name="Gui C."/>
            <person name="Meng S."/>
            <person name="Li G."/>
            <person name="Viehrig K."/>
            <person name="Ye F."/>
            <person name="Su P."/>
            <person name="Kiefer A.F."/>
            <person name="Nichols A."/>
            <person name="Cepeda A.J."/>
            <person name="Yan W."/>
            <person name="Fan B."/>
            <person name="Jiang Y."/>
            <person name="Adhikari A."/>
            <person name="Zheng C.-J."/>
            <person name="Schuster L."/>
            <person name="Cowan T.M."/>
            <person name="Smanski M.J."/>
            <person name="Chevrette M.G."/>
            <person name="De Carvalho L.P.S."/>
            <person name="Shen B."/>
        </authorList>
    </citation>
    <scope>NUCLEOTIDE SEQUENCE [LARGE SCALE GENOMIC DNA]</scope>
    <source>
        <strain evidence="6 7">NPDC050671</strain>
    </source>
</reference>
<evidence type="ECO:0000256" key="4">
    <source>
        <dbReference type="SAM" id="MobiDB-lite"/>
    </source>
</evidence>
<dbReference type="Pfam" id="PF01638">
    <property type="entry name" value="HxlR"/>
    <property type="match status" value="1"/>
</dbReference>
<keyword evidence="2" id="KW-0238">DNA-binding</keyword>
<name>A0ABV3F8W2_9NOCA</name>
<keyword evidence="1" id="KW-0805">Transcription regulation</keyword>